<dbReference type="InterPro" id="IPR037523">
    <property type="entry name" value="VOC_core"/>
</dbReference>
<dbReference type="KEGG" id="rbu:PG1C_04585"/>
<organism evidence="2 3">
    <name type="scientific">Rugosibacter aromaticivorans</name>
    <dbReference type="NCBI Taxonomy" id="1565605"/>
    <lineage>
        <taxon>Bacteria</taxon>
        <taxon>Pseudomonadati</taxon>
        <taxon>Pseudomonadota</taxon>
        <taxon>Betaproteobacteria</taxon>
        <taxon>Nitrosomonadales</taxon>
        <taxon>Sterolibacteriaceae</taxon>
        <taxon>Rugosibacter</taxon>
    </lineage>
</organism>
<dbReference type="EMBL" id="CP010554">
    <property type="protein sequence ID" value="AJP49413.1"/>
    <property type="molecule type" value="Genomic_DNA"/>
</dbReference>
<dbReference type="Proteomes" id="UP000061603">
    <property type="component" value="Chromosome"/>
</dbReference>
<dbReference type="PROSITE" id="PS51819">
    <property type="entry name" value="VOC"/>
    <property type="match status" value="1"/>
</dbReference>
<dbReference type="SUPFAM" id="SSF54593">
    <property type="entry name" value="Glyoxalase/Bleomycin resistance protein/Dihydroxybiphenyl dioxygenase"/>
    <property type="match status" value="1"/>
</dbReference>
<sequence length="168" mass="18684">MKDLGVRLGPINHVAMAVKDWEKTARGFASLMGLKTWRKMEIPSAIMEKAEYYGKPSEFVWISAFAKLGDTLIELCQPVSGDTIFADFVNQHGDGMQHVGDLSHPEPLELVRKYTSQGVKIANYCKIPGVIELYYLDTREQLGGMFLEVVAPPTFAQIAALGEDVTFE</sequence>
<protein>
    <submittedName>
        <fullName evidence="2">Glyoxalase</fullName>
    </submittedName>
</protein>
<evidence type="ECO:0000259" key="1">
    <source>
        <dbReference type="PROSITE" id="PS51819"/>
    </source>
</evidence>
<keyword evidence="3" id="KW-1185">Reference proteome</keyword>
<feature type="domain" description="VOC" evidence="1">
    <location>
        <begin position="10"/>
        <end position="152"/>
    </location>
</feature>
<dbReference type="PATRIC" id="fig|1565605.3.peg.964"/>
<gene>
    <name evidence="2" type="ORF">PG1C_04585</name>
</gene>
<evidence type="ECO:0000313" key="3">
    <source>
        <dbReference type="Proteomes" id="UP000061603"/>
    </source>
</evidence>
<reference evidence="2 3" key="1">
    <citation type="journal article" date="2015" name="Genome Announc.">
        <title>Complete Genome Sequence of a Novel Bacterium within the Family Rhodocyclaceae That Degrades Polycyclic Aromatic Hydrocarbons.</title>
        <authorList>
            <person name="Singleton D.R."/>
            <person name="Dickey A.N."/>
            <person name="Scholl E.H."/>
            <person name="Wright F.A."/>
            <person name="Aitken M.D."/>
        </authorList>
    </citation>
    <scope>NUCLEOTIDE SEQUENCE [LARGE SCALE GENOMIC DNA]</scope>
    <source>
        <strain evidence="3">PG1-Ca6</strain>
    </source>
</reference>
<proteinExistence type="predicted"/>
<dbReference type="InterPro" id="IPR029068">
    <property type="entry name" value="Glyas_Bleomycin-R_OHBP_Dase"/>
</dbReference>
<dbReference type="STRING" id="1565605.PG1C_04585"/>
<accession>A0A0C5JC29</accession>
<name>A0A0C5JC29_9PROT</name>
<dbReference type="AlphaFoldDB" id="A0A0C5JC29"/>
<dbReference type="Pfam" id="PF13669">
    <property type="entry name" value="Glyoxalase_4"/>
    <property type="match status" value="1"/>
</dbReference>
<evidence type="ECO:0000313" key="2">
    <source>
        <dbReference type="EMBL" id="AJP49413.1"/>
    </source>
</evidence>
<dbReference type="Gene3D" id="3.10.180.10">
    <property type="entry name" value="2,3-Dihydroxybiphenyl 1,2-Dioxygenase, domain 1"/>
    <property type="match status" value="1"/>
</dbReference>
<dbReference type="HOGENOM" id="CLU_046006_3_1_4"/>